<sequence length="133" mass="14179">MDNEVDFPTAHVHGLVGVTAGGEHVDSILLLPGSTAVVEIVPDNTGLWLFHCHVNNRLHASMQALLSVRPAVTGSAKHAKAVSSFVPNRRRAKPKPAKPADGNGAPPEIQANPKSDNHTYKCVQHGYPGRKTV</sequence>
<organism evidence="3 4">
    <name type="scientific">Gracilariopsis chorda</name>
    <dbReference type="NCBI Taxonomy" id="448386"/>
    <lineage>
        <taxon>Eukaryota</taxon>
        <taxon>Rhodophyta</taxon>
        <taxon>Florideophyceae</taxon>
        <taxon>Rhodymeniophycidae</taxon>
        <taxon>Gracilariales</taxon>
        <taxon>Gracilariaceae</taxon>
        <taxon>Gracilariopsis</taxon>
    </lineage>
</organism>
<dbReference type="Gene3D" id="2.60.40.420">
    <property type="entry name" value="Cupredoxins - blue copper proteins"/>
    <property type="match status" value="1"/>
</dbReference>
<evidence type="ECO:0000313" key="3">
    <source>
        <dbReference type="EMBL" id="PXF42974.1"/>
    </source>
</evidence>
<dbReference type="SUPFAM" id="SSF49503">
    <property type="entry name" value="Cupredoxins"/>
    <property type="match status" value="1"/>
</dbReference>
<evidence type="ECO:0000313" key="4">
    <source>
        <dbReference type="Proteomes" id="UP000247409"/>
    </source>
</evidence>
<reference evidence="3 4" key="1">
    <citation type="journal article" date="2018" name="Mol. Biol. Evol.">
        <title>Analysis of the draft genome of the red seaweed Gracilariopsis chorda provides insights into genome size evolution in Rhodophyta.</title>
        <authorList>
            <person name="Lee J."/>
            <person name="Yang E.C."/>
            <person name="Graf L."/>
            <person name="Yang J.H."/>
            <person name="Qiu H."/>
            <person name="Zel Zion U."/>
            <person name="Chan C.X."/>
            <person name="Stephens T.G."/>
            <person name="Weber A.P.M."/>
            <person name="Boo G.H."/>
            <person name="Boo S.M."/>
            <person name="Kim K.M."/>
            <person name="Shin Y."/>
            <person name="Jung M."/>
            <person name="Lee S.J."/>
            <person name="Yim H.S."/>
            <person name="Lee J.H."/>
            <person name="Bhattacharya D."/>
            <person name="Yoon H.S."/>
        </authorList>
    </citation>
    <scope>NUCLEOTIDE SEQUENCE [LARGE SCALE GENOMIC DNA]</scope>
    <source>
        <strain evidence="3 4">SKKU-2015</strain>
        <tissue evidence="3">Whole body</tissue>
    </source>
</reference>
<gene>
    <name evidence="3" type="ORF">BWQ96_07278</name>
</gene>
<dbReference type="InterPro" id="IPR008972">
    <property type="entry name" value="Cupredoxin"/>
</dbReference>
<dbReference type="GO" id="GO:0016491">
    <property type="term" value="F:oxidoreductase activity"/>
    <property type="evidence" value="ECO:0007669"/>
    <property type="project" value="InterPro"/>
</dbReference>
<dbReference type="GO" id="GO:0005507">
    <property type="term" value="F:copper ion binding"/>
    <property type="evidence" value="ECO:0007669"/>
    <property type="project" value="InterPro"/>
</dbReference>
<dbReference type="InterPro" id="IPR011706">
    <property type="entry name" value="Cu-oxidase_C"/>
</dbReference>
<comment type="caution">
    <text evidence="3">The sequence shown here is derived from an EMBL/GenBank/DDBJ whole genome shotgun (WGS) entry which is preliminary data.</text>
</comment>
<proteinExistence type="predicted"/>
<accession>A0A2V3ILK8</accession>
<dbReference type="Proteomes" id="UP000247409">
    <property type="component" value="Unassembled WGS sequence"/>
</dbReference>
<name>A0A2V3ILK8_9FLOR</name>
<feature type="region of interest" description="Disordered" evidence="1">
    <location>
        <begin position="79"/>
        <end position="133"/>
    </location>
</feature>
<evidence type="ECO:0000256" key="1">
    <source>
        <dbReference type="SAM" id="MobiDB-lite"/>
    </source>
</evidence>
<dbReference type="STRING" id="448386.A0A2V3ILK8"/>
<feature type="domain" description="Plastocyanin-like" evidence="2">
    <location>
        <begin position="26"/>
        <end position="67"/>
    </location>
</feature>
<dbReference type="Pfam" id="PF07731">
    <property type="entry name" value="Cu-oxidase_2"/>
    <property type="match status" value="1"/>
</dbReference>
<keyword evidence="4" id="KW-1185">Reference proteome</keyword>
<dbReference type="OrthoDB" id="2121828at2759"/>
<dbReference type="AlphaFoldDB" id="A0A2V3ILK8"/>
<dbReference type="EMBL" id="NBIV01000142">
    <property type="protein sequence ID" value="PXF42974.1"/>
    <property type="molecule type" value="Genomic_DNA"/>
</dbReference>
<protein>
    <submittedName>
        <fullName evidence="3">Hephaestin-like protein</fullName>
    </submittedName>
</protein>
<evidence type="ECO:0000259" key="2">
    <source>
        <dbReference type="Pfam" id="PF07731"/>
    </source>
</evidence>